<dbReference type="Proteomes" id="UP001367922">
    <property type="component" value="Unassembled WGS sequence"/>
</dbReference>
<evidence type="ECO:0000313" key="2">
    <source>
        <dbReference type="Proteomes" id="UP001367922"/>
    </source>
</evidence>
<reference evidence="1 2" key="1">
    <citation type="submission" date="2024-01" db="EMBL/GenBank/DDBJ databases">
        <title>Seven novel Bacillus-like species.</title>
        <authorList>
            <person name="Liu G."/>
        </authorList>
    </citation>
    <scope>NUCLEOTIDE SEQUENCE [LARGE SCALE GENOMIC DNA]</scope>
    <source>
        <strain evidence="1 2">FJAT-53711</strain>
    </source>
</reference>
<evidence type="ECO:0000313" key="1">
    <source>
        <dbReference type="EMBL" id="MEI4828134.1"/>
    </source>
</evidence>
<protein>
    <submittedName>
        <fullName evidence="1">Uncharacterized protein</fullName>
    </submittedName>
</protein>
<organism evidence="1 2">
    <name type="scientific">Bacillus yunxiaonensis</name>
    <dbReference type="NCBI Taxonomy" id="3127665"/>
    <lineage>
        <taxon>Bacteria</taxon>
        <taxon>Bacillati</taxon>
        <taxon>Bacillota</taxon>
        <taxon>Bacilli</taxon>
        <taxon>Bacillales</taxon>
        <taxon>Bacillaceae</taxon>
        <taxon>Bacillus</taxon>
    </lineage>
</organism>
<name>A0ABU8FSG3_9BACI</name>
<dbReference type="Pfam" id="PF19952">
    <property type="entry name" value="DUF6414"/>
    <property type="match status" value="1"/>
</dbReference>
<dbReference type="RefSeq" id="WP_336480532.1">
    <property type="nucleotide sequence ID" value="NZ_JBAWSV010000001.1"/>
</dbReference>
<sequence>MKELIYLDKDFIYSFITQINNELTGTKSTEVQEQRMEAKENTLRQQYSALNQFEHYLLKNSSLVNFNEKKDSEEVTLGSYIKFTSSFQPINFDVVQKMINDKFIKFLFNKLEEAKNVEVQNILEQTLTLEQRTVFLNELEKTYDNMVGVQKNKIHSIKDMLVYIKEAIPFSSFIKMNNCLIPVKDSYLRESIEELAFKYGSGDTSVEITLIGKITKKINKKEINALDYSNLVDKQPNEILNKFLGFPTNLLGGFGLVTANNYIISPVAMYFE</sequence>
<proteinExistence type="predicted"/>
<comment type="caution">
    <text evidence="1">The sequence shown here is derived from an EMBL/GenBank/DDBJ whole genome shotgun (WGS) entry which is preliminary data.</text>
</comment>
<dbReference type="InterPro" id="IPR045633">
    <property type="entry name" value="DUF6414"/>
</dbReference>
<dbReference type="EMBL" id="JBAWSV010000001">
    <property type="protein sequence ID" value="MEI4828134.1"/>
    <property type="molecule type" value="Genomic_DNA"/>
</dbReference>
<gene>
    <name evidence="1" type="ORF">WAX78_01455</name>
</gene>
<keyword evidence="2" id="KW-1185">Reference proteome</keyword>
<accession>A0ABU8FSG3</accession>